<gene>
    <name evidence="2" type="primary">ncs2</name>
</gene>
<dbReference type="InterPro" id="IPR011992">
    <property type="entry name" value="EF-hand-dom_pair"/>
</dbReference>
<accession>A0A0K2TNY0</accession>
<evidence type="ECO:0008006" key="3">
    <source>
        <dbReference type="Google" id="ProtNLM"/>
    </source>
</evidence>
<feature type="non-terminal residue" evidence="2">
    <location>
        <position position="249"/>
    </location>
</feature>
<dbReference type="AlphaFoldDB" id="A0A0K2TNY0"/>
<proteinExistence type="predicted"/>
<name>A0A0K2TNY0_LEPSM</name>
<sequence>QVRLLEKMTEEKMKRKEKDTKKATQKVAGAFRKKIMNRKSECPINESQLQSENESKFSFNNDQKTEGIFQTKNEVSDQLRRLGLVDNCYNQKSKRNDHYRVEPNTVILHQKLEIVAREKANMEELFQIQEEEEIKSYKSSINWDPTGNVIKPSDMEFCLKHTNFTSEQIDNWFKGFRAECPNGRLTKTHLHSLFCKILPGGDSEAFCNHIFRIFDSDGNNFLDFKVSYHISTKRCICNNDNSALYTQCS</sequence>
<dbReference type="PRINTS" id="PR00450">
    <property type="entry name" value="RECOVERIN"/>
</dbReference>
<evidence type="ECO:0000256" key="1">
    <source>
        <dbReference type="SAM" id="MobiDB-lite"/>
    </source>
</evidence>
<feature type="region of interest" description="Disordered" evidence="1">
    <location>
        <begin position="1"/>
        <end position="25"/>
    </location>
</feature>
<dbReference type="Gene3D" id="1.10.238.10">
    <property type="entry name" value="EF-hand"/>
    <property type="match status" value="1"/>
</dbReference>
<feature type="compositionally biased region" description="Basic and acidic residues" evidence="1">
    <location>
        <begin position="1"/>
        <end position="22"/>
    </location>
</feature>
<dbReference type="EMBL" id="HACA01009785">
    <property type="protein sequence ID" value="CDW27146.1"/>
    <property type="molecule type" value="Transcribed_RNA"/>
</dbReference>
<dbReference type="SUPFAM" id="SSF47473">
    <property type="entry name" value="EF-hand"/>
    <property type="match status" value="1"/>
</dbReference>
<dbReference type="OrthoDB" id="191686at2759"/>
<reference evidence="2" key="1">
    <citation type="submission" date="2014-05" db="EMBL/GenBank/DDBJ databases">
        <authorList>
            <person name="Chronopoulou M."/>
        </authorList>
    </citation>
    <scope>NUCLEOTIDE SEQUENCE</scope>
    <source>
        <tissue evidence="2">Whole organism</tissue>
    </source>
</reference>
<evidence type="ECO:0000313" key="2">
    <source>
        <dbReference type="EMBL" id="CDW27146.1"/>
    </source>
</evidence>
<organism evidence="2">
    <name type="scientific">Lepeophtheirus salmonis</name>
    <name type="common">Salmon louse</name>
    <name type="synonym">Caligus salmonis</name>
    <dbReference type="NCBI Taxonomy" id="72036"/>
    <lineage>
        <taxon>Eukaryota</taxon>
        <taxon>Metazoa</taxon>
        <taxon>Ecdysozoa</taxon>
        <taxon>Arthropoda</taxon>
        <taxon>Crustacea</taxon>
        <taxon>Multicrustacea</taxon>
        <taxon>Hexanauplia</taxon>
        <taxon>Copepoda</taxon>
        <taxon>Siphonostomatoida</taxon>
        <taxon>Caligidae</taxon>
        <taxon>Lepeophtheirus</taxon>
    </lineage>
</organism>
<feature type="non-terminal residue" evidence="2">
    <location>
        <position position="1"/>
    </location>
</feature>
<protein>
    <recommendedName>
        <fullName evidence="3">EF-hand domain-containing protein</fullName>
    </recommendedName>
</protein>